<evidence type="ECO:0000313" key="3">
    <source>
        <dbReference type="Proteomes" id="UP001066276"/>
    </source>
</evidence>
<keyword evidence="3" id="KW-1185">Reference proteome</keyword>
<name>A0AAV7V8B0_PLEWA</name>
<dbReference type="EMBL" id="JANPWB010000003">
    <property type="protein sequence ID" value="KAJ1197602.1"/>
    <property type="molecule type" value="Genomic_DNA"/>
</dbReference>
<feature type="compositionally biased region" description="Polar residues" evidence="1">
    <location>
        <begin position="37"/>
        <end position="47"/>
    </location>
</feature>
<accession>A0AAV7V8B0</accession>
<evidence type="ECO:0000313" key="2">
    <source>
        <dbReference type="EMBL" id="KAJ1197602.1"/>
    </source>
</evidence>
<reference evidence="2" key="1">
    <citation type="journal article" date="2022" name="bioRxiv">
        <title>Sequencing and chromosome-scale assembly of the giantPleurodeles waltlgenome.</title>
        <authorList>
            <person name="Brown T."/>
            <person name="Elewa A."/>
            <person name="Iarovenko S."/>
            <person name="Subramanian E."/>
            <person name="Araus A.J."/>
            <person name="Petzold A."/>
            <person name="Susuki M."/>
            <person name="Suzuki K.-i.T."/>
            <person name="Hayashi T."/>
            <person name="Toyoda A."/>
            <person name="Oliveira C."/>
            <person name="Osipova E."/>
            <person name="Leigh N.D."/>
            <person name="Simon A."/>
            <person name="Yun M.H."/>
        </authorList>
    </citation>
    <scope>NUCLEOTIDE SEQUENCE</scope>
    <source>
        <strain evidence="2">20211129_DDA</strain>
        <tissue evidence="2">Liver</tissue>
    </source>
</reference>
<organism evidence="2 3">
    <name type="scientific">Pleurodeles waltl</name>
    <name type="common">Iberian ribbed newt</name>
    <dbReference type="NCBI Taxonomy" id="8319"/>
    <lineage>
        <taxon>Eukaryota</taxon>
        <taxon>Metazoa</taxon>
        <taxon>Chordata</taxon>
        <taxon>Craniata</taxon>
        <taxon>Vertebrata</taxon>
        <taxon>Euteleostomi</taxon>
        <taxon>Amphibia</taxon>
        <taxon>Batrachia</taxon>
        <taxon>Caudata</taxon>
        <taxon>Salamandroidea</taxon>
        <taxon>Salamandridae</taxon>
        <taxon>Pleurodelinae</taxon>
        <taxon>Pleurodeles</taxon>
    </lineage>
</organism>
<dbReference type="AlphaFoldDB" id="A0AAV7V8B0"/>
<sequence>MCGQRYTEKAVRALHWWCTALELRRTCRGAPRIPLRGNSSSASTSEPTRGKKAKSGAPVRSILRVVEETAAGAVGGAAKSQTKAAMEALDLQPTDSCCDERRTVESKVPFYPQANGCY</sequence>
<protein>
    <submittedName>
        <fullName evidence="2">Uncharacterized protein</fullName>
    </submittedName>
</protein>
<comment type="caution">
    <text evidence="2">The sequence shown here is derived from an EMBL/GenBank/DDBJ whole genome shotgun (WGS) entry which is preliminary data.</text>
</comment>
<feature type="region of interest" description="Disordered" evidence="1">
    <location>
        <begin position="31"/>
        <end position="60"/>
    </location>
</feature>
<gene>
    <name evidence="2" type="ORF">NDU88_001458</name>
</gene>
<dbReference type="Proteomes" id="UP001066276">
    <property type="component" value="Chromosome 2_1"/>
</dbReference>
<evidence type="ECO:0000256" key="1">
    <source>
        <dbReference type="SAM" id="MobiDB-lite"/>
    </source>
</evidence>
<proteinExistence type="predicted"/>